<name>A0ACC3BYN9_PYRYE</name>
<evidence type="ECO:0000313" key="2">
    <source>
        <dbReference type="Proteomes" id="UP000798662"/>
    </source>
</evidence>
<proteinExistence type="predicted"/>
<dbReference type="EMBL" id="CM020619">
    <property type="protein sequence ID" value="KAK1863179.1"/>
    <property type="molecule type" value="Genomic_DNA"/>
</dbReference>
<gene>
    <name evidence="1" type="ORF">I4F81_005741</name>
</gene>
<keyword evidence="2" id="KW-1185">Reference proteome</keyword>
<sequence length="475" mass="47684">MLGRRGPPSLSAHHRDWRRARRRVEAAAPLALALSAVGLAVTALCLTVGALLGSTAAVPPVRYTDDVSFESGDGLGGGGGVAANAGLTADQVLMPRLLDMAAASATAVRAHDGAARLSLYVPVDSAADAAALPAFLAALSADGGGSGRSGGWRRRAPRHTVVVETAVDLPPDEAAAVRAAVAAAAAAGDLSVTLRSSRVASSADGITAVVRSLDALTAAVGACTLARRRSACPWDYWLDVAVGGEHPVASAAPLGALLGHGVARRPAALPPSYVGLRPRGEWAAAAADWEELHMDTRLAWNTTALPAAVAARGGGGGGDDGGVFHTGIRDPDRALRAAAVPAHGRHVALAAPAAVYLVHGDAPTRALAALTHCNHAAGHWAGAALAAAPRAVWRSLAWTDLRCPAAAAAAPTAAQACVFVAVSSAADRATIDAAAATTSEEAARALDGLLDERGGVDGGTVWGHPESSGEREEDQ</sequence>
<comment type="caution">
    <text evidence="1">The sequence shown here is derived from an EMBL/GenBank/DDBJ whole genome shotgun (WGS) entry which is preliminary data.</text>
</comment>
<dbReference type="Proteomes" id="UP000798662">
    <property type="component" value="Chromosome 2"/>
</dbReference>
<evidence type="ECO:0000313" key="1">
    <source>
        <dbReference type="EMBL" id="KAK1863179.1"/>
    </source>
</evidence>
<accession>A0ACC3BYN9</accession>
<organism evidence="1 2">
    <name type="scientific">Pyropia yezoensis</name>
    <name type="common">Susabi-nori</name>
    <name type="synonym">Porphyra yezoensis</name>
    <dbReference type="NCBI Taxonomy" id="2788"/>
    <lineage>
        <taxon>Eukaryota</taxon>
        <taxon>Rhodophyta</taxon>
        <taxon>Bangiophyceae</taxon>
        <taxon>Bangiales</taxon>
        <taxon>Bangiaceae</taxon>
        <taxon>Pyropia</taxon>
    </lineage>
</organism>
<protein>
    <submittedName>
        <fullName evidence="1">Uncharacterized protein</fullName>
    </submittedName>
</protein>
<reference evidence="1" key="1">
    <citation type="submission" date="2019-11" db="EMBL/GenBank/DDBJ databases">
        <title>Nori genome reveals adaptations in red seaweeds to the harsh intertidal environment.</title>
        <authorList>
            <person name="Wang D."/>
            <person name="Mao Y."/>
        </authorList>
    </citation>
    <scope>NUCLEOTIDE SEQUENCE</scope>
    <source>
        <tissue evidence="1">Gametophyte</tissue>
    </source>
</reference>